<comment type="caution">
    <text evidence="1">The sequence shown here is derived from an EMBL/GenBank/DDBJ whole genome shotgun (WGS) entry which is preliminary data.</text>
</comment>
<accession>A0ACB8SLY6</accession>
<reference evidence="1" key="2">
    <citation type="journal article" date="2022" name="New Phytol.">
        <title>Evolutionary transition to the ectomycorrhizal habit in the genomes of a hyperdiverse lineage of mushroom-forming fungi.</title>
        <authorList>
            <person name="Looney B."/>
            <person name="Miyauchi S."/>
            <person name="Morin E."/>
            <person name="Drula E."/>
            <person name="Courty P.E."/>
            <person name="Kohler A."/>
            <person name="Kuo A."/>
            <person name="LaButti K."/>
            <person name="Pangilinan J."/>
            <person name="Lipzen A."/>
            <person name="Riley R."/>
            <person name="Andreopoulos W."/>
            <person name="He G."/>
            <person name="Johnson J."/>
            <person name="Nolan M."/>
            <person name="Tritt A."/>
            <person name="Barry K.W."/>
            <person name="Grigoriev I.V."/>
            <person name="Nagy L.G."/>
            <person name="Hibbett D."/>
            <person name="Henrissat B."/>
            <person name="Matheny P.B."/>
            <person name="Labbe J."/>
            <person name="Martin F.M."/>
        </authorList>
    </citation>
    <scope>NUCLEOTIDE SEQUENCE</scope>
    <source>
        <strain evidence="1">HHB10654</strain>
    </source>
</reference>
<evidence type="ECO:0000313" key="1">
    <source>
        <dbReference type="EMBL" id="KAI0056791.1"/>
    </source>
</evidence>
<evidence type="ECO:0000313" key="2">
    <source>
        <dbReference type="Proteomes" id="UP000814140"/>
    </source>
</evidence>
<keyword evidence="2" id="KW-1185">Reference proteome</keyword>
<dbReference type="EMBL" id="MU277258">
    <property type="protein sequence ID" value="KAI0056791.1"/>
    <property type="molecule type" value="Genomic_DNA"/>
</dbReference>
<protein>
    <submittedName>
        <fullName evidence="1">Uncharacterized protein</fullName>
    </submittedName>
</protein>
<reference evidence="1" key="1">
    <citation type="submission" date="2021-03" db="EMBL/GenBank/DDBJ databases">
        <authorList>
            <consortium name="DOE Joint Genome Institute"/>
            <person name="Ahrendt S."/>
            <person name="Looney B.P."/>
            <person name="Miyauchi S."/>
            <person name="Morin E."/>
            <person name="Drula E."/>
            <person name="Courty P.E."/>
            <person name="Chicoki N."/>
            <person name="Fauchery L."/>
            <person name="Kohler A."/>
            <person name="Kuo A."/>
            <person name="Labutti K."/>
            <person name="Pangilinan J."/>
            <person name="Lipzen A."/>
            <person name="Riley R."/>
            <person name="Andreopoulos W."/>
            <person name="He G."/>
            <person name="Johnson J."/>
            <person name="Barry K.W."/>
            <person name="Grigoriev I.V."/>
            <person name="Nagy L."/>
            <person name="Hibbett D."/>
            <person name="Henrissat B."/>
            <person name="Matheny P.B."/>
            <person name="Labbe J."/>
            <person name="Martin F."/>
        </authorList>
    </citation>
    <scope>NUCLEOTIDE SEQUENCE</scope>
    <source>
        <strain evidence="1">HHB10654</strain>
    </source>
</reference>
<gene>
    <name evidence="1" type="ORF">BV25DRAFT_1543581</name>
</gene>
<dbReference type="Proteomes" id="UP000814140">
    <property type="component" value="Unassembled WGS sequence"/>
</dbReference>
<proteinExistence type="predicted"/>
<organism evidence="1 2">
    <name type="scientific">Artomyces pyxidatus</name>
    <dbReference type="NCBI Taxonomy" id="48021"/>
    <lineage>
        <taxon>Eukaryota</taxon>
        <taxon>Fungi</taxon>
        <taxon>Dikarya</taxon>
        <taxon>Basidiomycota</taxon>
        <taxon>Agaricomycotina</taxon>
        <taxon>Agaricomycetes</taxon>
        <taxon>Russulales</taxon>
        <taxon>Auriscalpiaceae</taxon>
        <taxon>Artomyces</taxon>
    </lineage>
</organism>
<name>A0ACB8SLY6_9AGAM</name>
<sequence>MVLLHRWDGDAVVGGCLWVLDTRPAVSTSCCTHLVHLVRSFVLVDSPPTPSYPLRQAIQYTEPMQSNVKAPTLVHDNGASQYPCESEPRRSTANLHTQPGFACPRPSPAPRRRAPDSPAPCRAALPCHCASRSHQICASGYCACTPGPSSSSVRTGLASISPSQPLTLELPPRHRYLWAPVYDEYTPPRNKSARWRHVSLTCRTRPTVPGACRSAHVPRPLPSRTSLGKTPVTSRGYFYLRYAASFTGTQTLSRIYLKTSALSIFPRSRPARRAASSSLPRAFSAA</sequence>